<keyword evidence="6" id="KW-1185">Reference proteome</keyword>
<feature type="domain" description="Peptidase A1" evidence="4">
    <location>
        <begin position="64"/>
        <end position="392"/>
    </location>
</feature>
<feature type="active site" evidence="2">
    <location>
        <position position="288"/>
    </location>
</feature>
<dbReference type="PANTHER" id="PTHR47966">
    <property type="entry name" value="BETA-SITE APP-CLEAVING ENZYME, ISOFORM A-RELATED"/>
    <property type="match status" value="1"/>
</dbReference>
<comment type="caution">
    <text evidence="5">The sequence shown here is derived from an EMBL/GenBank/DDBJ whole genome shotgun (WGS) entry which is preliminary data.</text>
</comment>
<dbReference type="GO" id="GO:0006508">
    <property type="term" value="P:proteolysis"/>
    <property type="evidence" value="ECO:0007669"/>
    <property type="project" value="InterPro"/>
</dbReference>
<keyword evidence="3" id="KW-0732">Signal</keyword>
<evidence type="ECO:0000256" key="1">
    <source>
        <dbReference type="ARBA" id="ARBA00007447"/>
    </source>
</evidence>
<feature type="chain" id="PRO_5021387881" description="Peptidase A1 domain-containing protein" evidence="3">
    <location>
        <begin position="27"/>
        <end position="395"/>
    </location>
</feature>
<dbReference type="Gene3D" id="2.40.70.10">
    <property type="entry name" value="Acid Proteases"/>
    <property type="match status" value="2"/>
</dbReference>
<feature type="active site" evidence="2">
    <location>
        <position position="82"/>
    </location>
</feature>
<evidence type="ECO:0000313" key="5">
    <source>
        <dbReference type="EMBL" id="TFY58405.1"/>
    </source>
</evidence>
<organism evidence="5 6">
    <name type="scientific">Dentipellis fragilis</name>
    <dbReference type="NCBI Taxonomy" id="205917"/>
    <lineage>
        <taxon>Eukaryota</taxon>
        <taxon>Fungi</taxon>
        <taxon>Dikarya</taxon>
        <taxon>Basidiomycota</taxon>
        <taxon>Agaricomycotina</taxon>
        <taxon>Agaricomycetes</taxon>
        <taxon>Russulales</taxon>
        <taxon>Hericiaceae</taxon>
        <taxon>Dentipellis</taxon>
    </lineage>
</organism>
<dbReference type="AlphaFoldDB" id="A0A4Y9Y7S9"/>
<feature type="signal peptide" evidence="3">
    <location>
        <begin position="1"/>
        <end position="26"/>
    </location>
</feature>
<dbReference type="InterPro" id="IPR001461">
    <property type="entry name" value="Aspartic_peptidase_A1"/>
</dbReference>
<dbReference type="GO" id="GO:0004190">
    <property type="term" value="F:aspartic-type endopeptidase activity"/>
    <property type="evidence" value="ECO:0007669"/>
    <property type="project" value="InterPro"/>
</dbReference>
<dbReference type="InterPro" id="IPR021109">
    <property type="entry name" value="Peptidase_aspartic_dom_sf"/>
</dbReference>
<sequence>MQLHVSFKGLLAAVVVALYACDDAAAAPTAFPIINGESDNSTIASRAPTPLRIPLTPVNEDLNYIASLSIGNNPRPFNVVMDTGSSDFWVYAEACPQRGTHNGVSPATSPELRVDNRVRWNLRYAEGSFVRGIAAEDIVRLGDAPFSSYVVFGLAGQAAGAITSGIEDGVLGFGLQVSLLWINLQLAAVFMHARQSGSRIGIPNVAEDLARQGFIPAPILGWFLSRALDGGHGGELSLGAPNQAKFDPGSLTPPIPNVDEEHWGVTVTGVKINGMPIPANRDRVALLDTGSTEIRLPFLDANTVNQQLGGLLDAPTRTFYIPCDTDRQVSFTIANQDWVIDPRDLVARRFRRGVWCQSNIQGHQDVAVTLGTAFMKNVYAIMNYATNEIQLARLH</sequence>
<dbReference type="PANTHER" id="PTHR47966:SF75">
    <property type="entry name" value="ENDOPEPTIDASE (CTSD), PUTATIVE (AFU_ORTHOLOGUE AFUA_4G07040)-RELATED"/>
    <property type="match status" value="1"/>
</dbReference>
<gene>
    <name evidence="5" type="ORF">EVG20_g8162</name>
</gene>
<dbReference type="SUPFAM" id="SSF50630">
    <property type="entry name" value="Acid proteases"/>
    <property type="match status" value="1"/>
</dbReference>
<dbReference type="EMBL" id="SEOQ01000684">
    <property type="protein sequence ID" value="TFY58405.1"/>
    <property type="molecule type" value="Genomic_DNA"/>
</dbReference>
<evidence type="ECO:0000313" key="6">
    <source>
        <dbReference type="Proteomes" id="UP000298327"/>
    </source>
</evidence>
<protein>
    <recommendedName>
        <fullName evidence="4">Peptidase A1 domain-containing protein</fullName>
    </recommendedName>
</protein>
<accession>A0A4Y9Y7S9</accession>
<evidence type="ECO:0000256" key="2">
    <source>
        <dbReference type="PIRSR" id="PIRSR601461-1"/>
    </source>
</evidence>
<comment type="similarity">
    <text evidence="1">Belongs to the peptidase A1 family.</text>
</comment>
<dbReference type="PRINTS" id="PR00792">
    <property type="entry name" value="PEPSIN"/>
</dbReference>
<dbReference type="InterPro" id="IPR034164">
    <property type="entry name" value="Pepsin-like_dom"/>
</dbReference>
<dbReference type="CDD" id="cd05471">
    <property type="entry name" value="pepsin_like"/>
    <property type="match status" value="1"/>
</dbReference>
<dbReference type="Proteomes" id="UP000298327">
    <property type="component" value="Unassembled WGS sequence"/>
</dbReference>
<name>A0A4Y9Y7S9_9AGAM</name>
<evidence type="ECO:0000256" key="3">
    <source>
        <dbReference type="SAM" id="SignalP"/>
    </source>
</evidence>
<evidence type="ECO:0000259" key="4">
    <source>
        <dbReference type="PROSITE" id="PS51767"/>
    </source>
</evidence>
<reference evidence="5 6" key="1">
    <citation type="submission" date="2019-02" db="EMBL/GenBank/DDBJ databases">
        <title>Genome sequencing of the rare red list fungi Dentipellis fragilis.</title>
        <authorList>
            <person name="Buettner E."/>
            <person name="Kellner H."/>
        </authorList>
    </citation>
    <scope>NUCLEOTIDE SEQUENCE [LARGE SCALE GENOMIC DNA]</scope>
    <source>
        <strain evidence="5 6">DSM 105465</strain>
    </source>
</reference>
<dbReference type="PROSITE" id="PS51767">
    <property type="entry name" value="PEPTIDASE_A1"/>
    <property type="match status" value="1"/>
</dbReference>
<proteinExistence type="inferred from homology"/>
<dbReference type="InterPro" id="IPR033121">
    <property type="entry name" value="PEPTIDASE_A1"/>
</dbReference>
<dbReference type="Pfam" id="PF00026">
    <property type="entry name" value="Asp"/>
    <property type="match status" value="1"/>
</dbReference>
<dbReference type="OrthoDB" id="2747330at2759"/>